<dbReference type="GO" id="GO:0005524">
    <property type="term" value="F:ATP binding"/>
    <property type="evidence" value="ECO:0007669"/>
    <property type="project" value="InterPro"/>
</dbReference>
<keyword evidence="2" id="KW-0418">Kinase</keyword>
<dbReference type="InterPro" id="IPR014721">
    <property type="entry name" value="Ribsml_uS5_D2-typ_fold_subgr"/>
</dbReference>
<dbReference type="InterPro" id="IPR013750">
    <property type="entry name" value="GHMP_kinase_C_dom"/>
</dbReference>
<dbReference type="SUPFAM" id="SSF54211">
    <property type="entry name" value="Ribosomal protein S5 domain 2-like"/>
    <property type="match status" value="1"/>
</dbReference>
<dbReference type="Pfam" id="PF00288">
    <property type="entry name" value="GHMP_kinases_N"/>
    <property type="match status" value="1"/>
</dbReference>
<organism evidence="5 6">
    <name type="scientific">Methylocaldum marinum</name>
    <dbReference type="NCBI Taxonomy" id="1432792"/>
    <lineage>
        <taxon>Bacteria</taxon>
        <taxon>Pseudomonadati</taxon>
        <taxon>Pseudomonadota</taxon>
        <taxon>Gammaproteobacteria</taxon>
        <taxon>Methylococcales</taxon>
        <taxon>Methylococcaceae</taxon>
        <taxon>Methylocaldum</taxon>
    </lineage>
</organism>
<proteinExistence type="predicted"/>
<dbReference type="Pfam" id="PF08544">
    <property type="entry name" value="GHMP_kinases_C"/>
    <property type="match status" value="1"/>
</dbReference>
<dbReference type="PANTHER" id="PTHR20861:SF6">
    <property type="entry name" value="BETA-RIBOFURANOSYLPHENOL 5'-PHOSPHATE SYNTHASE"/>
    <property type="match status" value="1"/>
</dbReference>
<dbReference type="EMBL" id="AP017928">
    <property type="protein sequence ID" value="BBA35334.1"/>
    <property type="molecule type" value="Genomic_DNA"/>
</dbReference>
<feature type="domain" description="GHMP kinase N-terminal" evidence="3">
    <location>
        <begin position="4"/>
        <end position="69"/>
    </location>
</feature>
<keyword evidence="6" id="KW-1185">Reference proteome</keyword>
<dbReference type="AlphaFoldDB" id="A0A250KUZ2"/>
<dbReference type="PANTHER" id="PTHR20861">
    <property type="entry name" value="HOMOSERINE/4-DIPHOSPHOCYTIDYL-2-C-METHYL-D-ERYTHRITOL KINASE"/>
    <property type="match status" value="1"/>
</dbReference>
<evidence type="ECO:0000256" key="1">
    <source>
        <dbReference type="ARBA" id="ARBA00022679"/>
    </source>
</evidence>
<evidence type="ECO:0000259" key="4">
    <source>
        <dbReference type="Pfam" id="PF08544"/>
    </source>
</evidence>
<dbReference type="GO" id="GO:0016301">
    <property type="term" value="F:kinase activity"/>
    <property type="evidence" value="ECO:0007669"/>
    <property type="project" value="UniProtKB-KW"/>
</dbReference>
<dbReference type="InterPro" id="IPR004422">
    <property type="entry name" value="RFAP_synthase"/>
</dbReference>
<keyword evidence="1" id="KW-0808">Transferase</keyword>
<name>A0A250KUZ2_9GAMM</name>
<evidence type="ECO:0000313" key="6">
    <source>
        <dbReference type="Proteomes" id="UP000266313"/>
    </source>
</evidence>
<feature type="domain" description="GHMP kinase C-terminal" evidence="4">
    <location>
        <begin position="142"/>
        <end position="228"/>
    </location>
</feature>
<reference evidence="5 6" key="1">
    <citation type="submission" date="2016-12" db="EMBL/GenBank/DDBJ databases">
        <title>Genome sequencing of Methylocaldum marinum.</title>
        <authorList>
            <person name="Takeuchi M."/>
            <person name="Kamagata Y."/>
            <person name="Hiraoka S."/>
            <person name="Oshima K."/>
            <person name="Hattori M."/>
            <person name="Iwasaki W."/>
        </authorList>
    </citation>
    <scope>NUCLEOTIDE SEQUENCE [LARGE SCALE GENOMIC DNA]</scope>
    <source>
        <strain evidence="5 6">S8</strain>
    </source>
</reference>
<evidence type="ECO:0000313" key="5">
    <source>
        <dbReference type="EMBL" id="BBA35334.1"/>
    </source>
</evidence>
<protein>
    <submittedName>
        <fullName evidence="5">Beta-ribofuranosylaminobenzene 5'-phosphate synthase family</fullName>
    </submittedName>
</protein>
<evidence type="ECO:0000259" key="3">
    <source>
        <dbReference type="Pfam" id="PF00288"/>
    </source>
</evidence>
<dbReference type="InterPro" id="IPR020568">
    <property type="entry name" value="Ribosomal_Su5_D2-typ_SF"/>
</dbReference>
<gene>
    <name evidence="5" type="ORF">sS8_3396</name>
</gene>
<accession>A0A250KUZ2</accession>
<dbReference type="Gene3D" id="3.30.230.10">
    <property type="match status" value="1"/>
</dbReference>
<dbReference type="InterPro" id="IPR006204">
    <property type="entry name" value="GHMP_kinase_N_dom"/>
</dbReference>
<dbReference type="KEGG" id="mmai:sS8_3396"/>
<dbReference type="Proteomes" id="UP000266313">
    <property type="component" value="Chromosome"/>
</dbReference>
<dbReference type="NCBIfam" id="TIGR00144">
    <property type="entry name" value="beta_RFAP_syn"/>
    <property type="match status" value="1"/>
</dbReference>
<evidence type="ECO:0000256" key="2">
    <source>
        <dbReference type="ARBA" id="ARBA00022777"/>
    </source>
</evidence>
<sequence>MSALGRDFGVEIHVREAIPGHVGLGSGTQLELAVGMALSRLYGLDLSIRDLAPIVERGARSGIGIAVFEQGGLVVDGGRGENSVNPPVIARLEFPVEWRFILVFDERDLGLHGKEEIDAFRSLPVFPAAEAAHLCHLLVMKALPALVEGDIRSFGDAIAELQRSVGDYFAPAQGGRFTSADVAEALAYLETRGAFGIGQSSWGPTGFCLVEDASRAETLISSARRQFAGAAGLRFLLASPRNTGAEVIMERADVSRERAIRS</sequence>